<dbReference type="AlphaFoldDB" id="A0AAN7UFD6"/>
<evidence type="ECO:0000256" key="2">
    <source>
        <dbReference type="SAM" id="Phobius"/>
    </source>
</evidence>
<organism evidence="3 4">
    <name type="scientific">Xylaria bambusicola</name>
    <dbReference type="NCBI Taxonomy" id="326684"/>
    <lineage>
        <taxon>Eukaryota</taxon>
        <taxon>Fungi</taxon>
        <taxon>Dikarya</taxon>
        <taxon>Ascomycota</taxon>
        <taxon>Pezizomycotina</taxon>
        <taxon>Sordariomycetes</taxon>
        <taxon>Xylariomycetidae</taxon>
        <taxon>Xylariales</taxon>
        <taxon>Xylariaceae</taxon>
        <taxon>Xylaria</taxon>
    </lineage>
</organism>
<keyword evidence="2" id="KW-0812">Transmembrane</keyword>
<keyword evidence="2" id="KW-1133">Transmembrane helix</keyword>
<name>A0AAN7UFD6_9PEZI</name>
<feature type="compositionally biased region" description="Basic and acidic residues" evidence="1">
    <location>
        <begin position="99"/>
        <end position="119"/>
    </location>
</feature>
<evidence type="ECO:0000313" key="4">
    <source>
        <dbReference type="Proteomes" id="UP001305414"/>
    </source>
</evidence>
<feature type="transmembrane region" description="Helical" evidence="2">
    <location>
        <begin position="40"/>
        <end position="60"/>
    </location>
</feature>
<feature type="region of interest" description="Disordered" evidence="1">
    <location>
        <begin position="1"/>
        <end position="23"/>
    </location>
</feature>
<proteinExistence type="predicted"/>
<dbReference type="Proteomes" id="UP001305414">
    <property type="component" value="Unassembled WGS sequence"/>
</dbReference>
<evidence type="ECO:0000256" key="1">
    <source>
        <dbReference type="SAM" id="MobiDB-lite"/>
    </source>
</evidence>
<dbReference type="EMBL" id="JAWHQM010000004">
    <property type="protein sequence ID" value="KAK5626772.1"/>
    <property type="molecule type" value="Genomic_DNA"/>
</dbReference>
<comment type="caution">
    <text evidence="3">The sequence shown here is derived from an EMBL/GenBank/DDBJ whole genome shotgun (WGS) entry which is preliminary data.</text>
</comment>
<protein>
    <submittedName>
        <fullName evidence="3">Uncharacterized protein</fullName>
    </submittedName>
</protein>
<keyword evidence="4" id="KW-1185">Reference proteome</keyword>
<feature type="region of interest" description="Disordered" evidence="1">
    <location>
        <begin position="93"/>
        <end position="131"/>
    </location>
</feature>
<keyword evidence="2" id="KW-0472">Membrane</keyword>
<evidence type="ECO:0000313" key="3">
    <source>
        <dbReference type="EMBL" id="KAK5626772.1"/>
    </source>
</evidence>
<gene>
    <name evidence="3" type="ORF">RRF57_002487</name>
</gene>
<reference evidence="3 4" key="1">
    <citation type="submission" date="2023-10" db="EMBL/GenBank/DDBJ databases">
        <title>Draft genome sequence of Xylaria bambusicola isolate GMP-LS, the root and basal stem rot pathogen of sugarcane in Indonesia.</title>
        <authorList>
            <person name="Selvaraj P."/>
            <person name="Muralishankar V."/>
            <person name="Muruganantham S."/>
            <person name="Sp S."/>
            <person name="Haryani S."/>
            <person name="Lau K.J.X."/>
            <person name="Naqvi N.I."/>
        </authorList>
    </citation>
    <scope>NUCLEOTIDE SEQUENCE [LARGE SCALE GENOMIC DNA]</scope>
    <source>
        <strain evidence="3">GMP-LS</strain>
    </source>
</reference>
<sequence>MAPIPDDMPHYDGASPLDGGGNPASLGGGDAKFSLTGLEIGLIVGVVSLAVVSLVWLFFWRSRRNRPFRQPRAPSITTLRGHDAELIDTSGLRIPTPISKDDRASTVEKDEDVSIDRPPRSQRRLMANWSH</sequence>
<accession>A0AAN7UFD6</accession>